<evidence type="ECO:0008006" key="4">
    <source>
        <dbReference type="Google" id="ProtNLM"/>
    </source>
</evidence>
<gene>
    <name evidence="2" type="ORF">GCM10011382_03880</name>
</gene>
<comment type="caution">
    <text evidence="2">The sequence shown here is derived from an EMBL/GenBank/DDBJ whole genome shotgun (WGS) entry which is preliminary data.</text>
</comment>
<evidence type="ECO:0000256" key="1">
    <source>
        <dbReference type="SAM" id="MobiDB-lite"/>
    </source>
</evidence>
<sequence length="57" mass="6521">MKQHKVRDNALKAQLRTPMFKMQQQTPKKGKGSYSRKGRNALNSGNNNRTRGHRQAA</sequence>
<name>A0ABQ1NH96_9GAMM</name>
<feature type="compositionally biased region" description="Basic residues" evidence="1">
    <location>
        <begin position="28"/>
        <end position="39"/>
    </location>
</feature>
<feature type="compositionally biased region" description="Basic and acidic residues" evidence="1">
    <location>
        <begin position="1"/>
        <end position="10"/>
    </location>
</feature>
<feature type="region of interest" description="Disordered" evidence="1">
    <location>
        <begin position="1"/>
        <end position="57"/>
    </location>
</feature>
<evidence type="ECO:0000313" key="2">
    <source>
        <dbReference type="EMBL" id="GGC77208.1"/>
    </source>
</evidence>
<dbReference type="InterPro" id="IPR005589">
    <property type="entry name" value="ArfA"/>
</dbReference>
<dbReference type="Pfam" id="PF03889">
    <property type="entry name" value="ArfA"/>
    <property type="match status" value="1"/>
</dbReference>
<keyword evidence="3" id="KW-1185">Reference proteome</keyword>
<dbReference type="EMBL" id="BMHM01000001">
    <property type="protein sequence ID" value="GGC77208.1"/>
    <property type="molecule type" value="Genomic_DNA"/>
</dbReference>
<organism evidence="2 3">
    <name type="scientific">Vreelandella lutescens</name>
    <dbReference type="NCBI Taxonomy" id="1602943"/>
    <lineage>
        <taxon>Bacteria</taxon>
        <taxon>Pseudomonadati</taxon>
        <taxon>Pseudomonadota</taxon>
        <taxon>Gammaproteobacteria</taxon>
        <taxon>Oceanospirillales</taxon>
        <taxon>Halomonadaceae</taxon>
        <taxon>Vreelandella</taxon>
    </lineage>
</organism>
<protein>
    <recommendedName>
        <fullName evidence="4">Ribosome alternative rescue factor ArfA</fullName>
    </recommendedName>
</protein>
<accession>A0ABQ1NH96</accession>
<reference evidence="3" key="1">
    <citation type="journal article" date="2019" name="Int. J. Syst. Evol. Microbiol.">
        <title>The Global Catalogue of Microorganisms (GCM) 10K type strain sequencing project: providing services to taxonomists for standard genome sequencing and annotation.</title>
        <authorList>
            <consortium name="The Broad Institute Genomics Platform"/>
            <consortium name="The Broad Institute Genome Sequencing Center for Infectious Disease"/>
            <person name="Wu L."/>
            <person name="Ma J."/>
        </authorList>
    </citation>
    <scope>NUCLEOTIDE SEQUENCE [LARGE SCALE GENOMIC DNA]</scope>
    <source>
        <strain evidence="3">CGMCC 1.15122</strain>
    </source>
</reference>
<evidence type="ECO:0000313" key="3">
    <source>
        <dbReference type="Proteomes" id="UP000597301"/>
    </source>
</evidence>
<dbReference type="RefSeq" id="WP_188637828.1">
    <property type="nucleotide sequence ID" value="NZ_BMHM01000001.1"/>
</dbReference>
<proteinExistence type="predicted"/>
<dbReference type="Proteomes" id="UP000597301">
    <property type="component" value="Unassembled WGS sequence"/>
</dbReference>